<evidence type="ECO:0000313" key="5">
    <source>
        <dbReference type="Proteomes" id="UP000094385"/>
    </source>
</evidence>
<dbReference type="Pfam" id="PF13359">
    <property type="entry name" value="DDE_Tnp_4"/>
    <property type="match status" value="1"/>
</dbReference>
<keyword evidence="2" id="KW-0479">Metal-binding</keyword>
<dbReference type="Proteomes" id="UP000094385">
    <property type="component" value="Unassembled WGS sequence"/>
</dbReference>
<dbReference type="STRING" id="675824.A0A1E3QFN1"/>
<dbReference type="GO" id="GO:0046872">
    <property type="term" value="F:metal ion binding"/>
    <property type="evidence" value="ECO:0007669"/>
    <property type="project" value="UniProtKB-KW"/>
</dbReference>
<keyword evidence="5" id="KW-1185">Reference proteome</keyword>
<comment type="cofactor">
    <cofactor evidence="1">
        <name>a divalent metal cation</name>
        <dbReference type="ChEBI" id="CHEBI:60240"/>
    </cofactor>
</comment>
<accession>A0A1E3QFN1</accession>
<reference evidence="4 5" key="1">
    <citation type="journal article" date="2016" name="Proc. Natl. Acad. Sci. U.S.A.">
        <title>Comparative genomics of biotechnologically important yeasts.</title>
        <authorList>
            <person name="Riley R."/>
            <person name="Haridas S."/>
            <person name="Wolfe K.H."/>
            <person name="Lopes M.R."/>
            <person name="Hittinger C.T."/>
            <person name="Goeker M."/>
            <person name="Salamov A.A."/>
            <person name="Wisecaver J.H."/>
            <person name="Long T.M."/>
            <person name="Calvey C.H."/>
            <person name="Aerts A.L."/>
            <person name="Barry K.W."/>
            <person name="Choi C."/>
            <person name="Clum A."/>
            <person name="Coughlan A.Y."/>
            <person name="Deshpande S."/>
            <person name="Douglass A.P."/>
            <person name="Hanson S.J."/>
            <person name="Klenk H.-P."/>
            <person name="LaButti K.M."/>
            <person name="Lapidus A."/>
            <person name="Lindquist E.A."/>
            <person name="Lipzen A.M."/>
            <person name="Meier-Kolthoff J.P."/>
            <person name="Ohm R.A."/>
            <person name="Otillar R.P."/>
            <person name="Pangilinan J.L."/>
            <person name="Peng Y."/>
            <person name="Rokas A."/>
            <person name="Rosa C.A."/>
            <person name="Scheuner C."/>
            <person name="Sibirny A.A."/>
            <person name="Slot J.C."/>
            <person name="Stielow J.B."/>
            <person name="Sun H."/>
            <person name="Kurtzman C.P."/>
            <person name="Blackwell M."/>
            <person name="Grigoriev I.V."/>
            <person name="Jeffries T.W."/>
        </authorList>
    </citation>
    <scope>NUCLEOTIDE SEQUENCE [LARGE SCALE GENOMIC DNA]</scope>
    <source>
        <strain evidence="4 5">NRRL Y-11557</strain>
    </source>
</reference>
<sequence length="95" mass="11375">MLEWDYRRLTLETLLRYASNVNKKCGYSNIWGFIDGTFRPTTRPTENQRLVYSGYKRAHGFKYQAVVTPDGLIYISVWARGREDWRLEHAKRVWT</sequence>
<gene>
    <name evidence="4" type="ORF">LIPSTDRAFT_67431</name>
</gene>
<feature type="domain" description="DDE Tnp4" evidence="3">
    <location>
        <begin position="34"/>
        <end position="74"/>
    </location>
</feature>
<dbReference type="InterPro" id="IPR027806">
    <property type="entry name" value="HARBI1_dom"/>
</dbReference>
<organism evidence="4 5">
    <name type="scientific">Lipomyces starkeyi NRRL Y-11557</name>
    <dbReference type="NCBI Taxonomy" id="675824"/>
    <lineage>
        <taxon>Eukaryota</taxon>
        <taxon>Fungi</taxon>
        <taxon>Dikarya</taxon>
        <taxon>Ascomycota</taxon>
        <taxon>Saccharomycotina</taxon>
        <taxon>Lipomycetes</taxon>
        <taxon>Lipomycetales</taxon>
        <taxon>Lipomycetaceae</taxon>
        <taxon>Lipomyces</taxon>
    </lineage>
</organism>
<dbReference type="EMBL" id="KV454289">
    <property type="protein sequence ID" value="ODQ76511.1"/>
    <property type="molecule type" value="Genomic_DNA"/>
</dbReference>
<dbReference type="AlphaFoldDB" id="A0A1E3QFN1"/>
<evidence type="ECO:0000313" key="4">
    <source>
        <dbReference type="EMBL" id="ODQ76511.1"/>
    </source>
</evidence>
<evidence type="ECO:0000256" key="1">
    <source>
        <dbReference type="ARBA" id="ARBA00001968"/>
    </source>
</evidence>
<evidence type="ECO:0000256" key="2">
    <source>
        <dbReference type="ARBA" id="ARBA00022723"/>
    </source>
</evidence>
<protein>
    <recommendedName>
        <fullName evidence="3">DDE Tnp4 domain-containing protein</fullName>
    </recommendedName>
</protein>
<proteinExistence type="predicted"/>
<evidence type="ECO:0000259" key="3">
    <source>
        <dbReference type="Pfam" id="PF13359"/>
    </source>
</evidence>
<name>A0A1E3QFN1_LIPST</name>
<dbReference type="OrthoDB" id="4035904at2759"/>